<dbReference type="AlphaFoldDB" id="U7QL90"/>
<protein>
    <submittedName>
        <fullName evidence="3">Glycosyl hydrolase 108 family protein</fullName>
    </submittedName>
</protein>
<evidence type="ECO:0000313" key="3">
    <source>
        <dbReference type="EMBL" id="ERT08729.1"/>
    </source>
</evidence>
<dbReference type="InterPro" id="IPR039564">
    <property type="entry name" value="Peptidase_C39-like"/>
</dbReference>
<dbReference type="RefSeq" id="WP_023065075.1">
    <property type="nucleotide sequence ID" value="NZ_AUZM01000008.1"/>
</dbReference>
<dbReference type="Pfam" id="PF13529">
    <property type="entry name" value="Peptidase_C39_2"/>
    <property type="match status" value="1"/>
</dbReference>
<name>U7QL90_9CYAN</name>
<sequence>MTSQITSINSNNFRKSLEFTLKWEGGLSNHLADQGGLTNFGITQTSYSTWKGRKFDCVSKISKQEAEQFYFEECWLKAECDRIILPLAIVHFDTAVNFGLWGSIQFLAESLNISTTQDNLKNLVFGKLSDIKTVSDFQKIALKYCQGRIQYRHQRVQEKPDQEVFLEGWLNRDNDLLELVSNLNTTLSLRIIKPTVIKLKPIQSTELSDFEKVQVSSPRVFSINCYERIRKHVRVYVNDEDEPFKGKPIWYIFEEHCQVYESPDDLISGSDLIIPKSKKKVQLNISYKSQTDNFYNPTGACNVTSVAMCLEYFKAGRNPQYSRFTQFEDELYQYCLDGGYSRQNSYHLAQVIRDYGCQDKFTEYALIEQVKDWIAEDNPCIIHGYFTSFGHIIVAVGYDEDGLIVHDPYGEWFSTGYRTDLTGAYLHYSYGLIKKTCIPDGKFWVHFVSK</sequence>
<dbReference type="PATRIC" id="fig|1348334.3.peg.1196"/>
<proteinExistence type="predicted"/>
<dbReference type="SUPFAM" id="SSF53955">
    <property type="entry name" value="Lysozyme-like"/>
    <property type="match status" value="1"/>
</dbReference>
<dbReference type="InterPro" id="IPR008565">
    <property type="entry name" value="TtsA-like_GH18_dom"/>
</dbReference>
<accession>U7QL90</accession>
<keyword evidence="4" id="KW-1185">Reference proteome</keyword>
<dbReference type="Proteomes" id="UP000017127">
    <property type="component" value="Unassembled WGS sequence"/>
</dbReference>
<dbReference type="EMBL" id="AUZM01000008">
    <property type="protein sequence ID" value="ERT08729.1"/>
    <property type="molecule type" value="Genomic_DNA"/>
</dbReference>
<evidence type="ECO:0000259" key="1">
    <source>
        <dbReference type="Pfam" id="PF05838"/>
    </source>
</evidence>
<feature type="domain" description="Peptidase C39-like" evidence="2">
    <location>
        <begin position="283"/>
        <end position="409"/>
    </location>
</feature>
<feature type="domain" description="TtsA-like Glycoside hydrolase family 108" evidence="1">
    <location>
        <begin position="18"/>
        <end position="99"/>
    </location>
</feature>
<comment type="caution">
    <text evidence="3">The sequence shown here is derived from an EMBL/GenBank/DDBJ whole genome shotgun (WGS) entry which is preliminary data.</text>
</comment>
<keyword evidence="3" id="KW-0378">Hydrolase</keyword>
<evidence type="ECO:0000313" key="4">
    <source>
        <dbReference type="Proteomes" id="UP000017127"/>
    </source>
</evidence>
<dbReference type="OrthoDB" id="5735764at2"/>
<dbReference type="Gene3D" id="3.90.70.10">
    <property type="entry name" value="Cysteine proteinases"/>
    <property type="match status" value="1"/>
</dbReference>
<dbReference type="CDD" id="cd13926">
    <property type="entry name" value="N-acetylmuramidase_GH108"/>
    <property type="match status" value="1"/>
</dbReference>
<organism evidence="3 4">
    <name type="scientific">Lyngbya aestuarii BL J</name>
    <dbReference type="NCBI Taxonomy" id="1348334"/>
    <lineage>
        <taxon>Bacteria</taxon>
        <taxon>Bacillati</taxon>
        <taxon>Cyanobacteriota</taxon>
        <taxon>Cyanophyceae</taxon>
        <taxon>Oscillatoriophycideae</taxon>
        <taxon>Oscillatoriales</taxon>
        <taxon>Microcoleaceae</taxon>
        <taxon>Lyngbya</taxon>
    </lineage>
</organism>
<dbReference type="GO" id="GO:0016787">
    <property type="term" value="F:hydrolase activity"/>
    <property type="evidence" value="ECO:0007669"/>
    <property type="project" value="UniProtKB-KW"/>
</dbReference>
<gene>
    <name evidence="3" type="ORF">M595_1223</name>
</gene>
<dbReference type="Pfam" id="PF05838">
    <property type="entry name" value="Glyco_hydro_108"/>
    <property type="match status" value="1"/>
</dbReference>
<reference evidence="3 4" key="1">
    <citation type="journal article" date="2013" name="Front. Microbiol.">
        <title>Comparative genomic analyses of the cyanobacterium, Lyngbya aestuarii BL J, a powerful hydrogen producer.</title>
        <authorList>
            <person name="Kothari A."/>
            <person name="Vaughn M."/>
            <person name="Garcia-Pichel F."/>
        </authorList>
    </citation>
    <scope>NUCLEOTIDE SEQUENCE [LARGE SCALE GENOMIC DNA]</scope>
    <source>
        <strain evidence="3 4">BL J</strain>
    </source>
</reference>
<dbReference type="InterPro" id="IPR023346">
    <property type="entry name" value="Lysozyme-like_dom_sf"/>
</dbReference>
<dbReference type="Gene3D" id="1.20.141.10">
    <property type="entry name" value="Chitosanase, subunit A, domain 1"/>
    <property type="match status" value="1"/>
</dbReference>
<evidence type="ECO:0000259" key="2">
    <source>
        <dbReference type="Pfam" id="PF13529"/>
    </source>
</evidence>